<organism evidence="1 2">
    <name type="scientific">Rhizoctonia solani</name>
    <dbReference type="NCBI Taxonomy" id="456999"/>
    <lineage>
        <taxon>Eukaryota</taxon>
        <taxon>Fungi</taxon>
        <taxon>Dikarya</taxon>
        <taxon>Basidiomycota</taxon>
        <taxon>Agaricomycotina</taxon>
        <taxon>Agaricomycetes</taxon>
        <taxon>Cantharellales</taxon>
        <taxon>Ceratobasidiaceae</taxon>
        <taxon>Rhizoctonia</taxon>
    </lineage>
</organism>
<reference evidence="1" key="1">
    <citation type="submission" date="2021-01" db="EMBL/GenBank/DDBJ databases">
        <authorList>
            <person name="Kaushik A."/>
        </authorList>
    </citation>
    <scope>NUCLEOTIDE SEQUENCE</scope>
    <source>
        <strain evidence="1">AG6-10EEA</strain>
    </source>
</reference>
<evidence type="ECO:0000313" key="2">
    <source>
        <dbReference type="Proteomes" id="UP000663853"/>
    </source>
</evidence>
<proteinExistence type="predicted"/>
<protein>
    <submittedName>
        <fullName evidence="1">Uncharacterized protein</fullName>
    </submittedName>
</protein>
<dbReference type="Proteomes" id="UP000663853">
    <property type="component" value="Unassembled WGS sequence"/>
</dbReference>
<dbReference type="EMBL" id="CAJMXA010001204">
    <property type="protein sequence ID" value="CAE6454695.1"/>
    <property type="molecule type" value="Genomic_DNA"/>
</dbReference>
<comment type="caution">
    <text evidence="1">The sequence shown here is derived from an EMBL/GenBank/DDBJ whole genome shotgun (WGS) entry which is preliminary data.</text>
</comment>
<name>A0A8H3BDF3_9AGAM</name>
<evidence type="ECO:0000313" key="1">
    <source>
        <dbReference type="EMBL" id="CAE6454695.1"/>
    </source>
</evidence>
<gene>
    <name evidence="1" type="ORF">RDB_LOCUS53450</name>
</gene>
<sequence>MERYCSFIGASVKSRRFPYANIARRVCDVARLCIIREIYDLRDMISFGQTRASTEEDLKNEKRDADTFKDYHDQLFLTPRSERLTVTPELRTQIGKYLATTFGIRVSKRLAEKLIPDSLRQWGRMRIKDGGDLIHARGYHKLRWDGRDASFVRYELATDRLAHLPNADPDFFGKSYYGQLKYLFELPLPPKSVVNPGDEPKFCILAFILEANTTFDDDYEYEVIWYEGELGSGEVVDARTIQCAIGRIKDGNRWWIIDRSSELAHLEFV</sequence>
<accession>A0A8H3BDF3</accession>
<dbReference type="AlphaFoldDB" id="A0A8H3BDF3"/>